<gene>
    <name evidence="2" type="ORF">GCM10020369_73790</name>
</gene>
<keyword evidence="1" id="KW-1133">Transmembrane helix</keyword>
<feature type="transmembrane region" description="Helical" evidence="1">
    <location>
        <begin position="78"/>
        <end position="98"/>
    </location>
</feature>
<dbReference type="Proteomes" id="UP001501676">
    <property type="component" value="Unassembled WGS sequence"/>
</dbReference>
<keyword evidence="1" id="KW-0472">Membrane</keyword>
<feature type="transmembrane region" description="Helical" evidence="1">
    <location>
        <begin position="230"/>
        <end position="254"/>
    </location>
</feature>
<name>A0ABP6TAN2_9ACTN</name>
<dbReference type="SUPFAM" id="SSF103473">
    <property type="entry name" value="MFS general substrate transporter"/>
    <property type="match status" value="1"/>
</dbReference>
<feature type="transmembrane region" description="Helical" evidence="1">
    <location>
        <begin position="104"/>
        <end position="128"/>
    </location>
</feature>
<feature type="transmembrane region" description="Helical" evidence="1">
    <location>
        <begin position="260"/>
        <end position="282"/>
    </location>
</feature>
<accession>A0ABP6TAN2</accession>
<evidence type="ECO:0000313" key="3">
    <source>
        <dbReference type="Proteomes" id="UP001501676"/>
    </source>
</evidence>
<organism evidence="2 3">
    <name type="scientific">Cryptosporangium minutisporangium</name>
    <dbReference type="NCBI Taxonomy" id="113569"/>
    <lineage>
        <taxon>Bacteria</taxon>
        <taxon>Bacillati</taxon>
        <taxon>Actinomycetota</taxon>
        <taxon>Actinomycetes</taxon>
        <taxon>Cryptosporangiales</taxon>
        <taxon>Cryptosporangiaceae</taxon>
        <taxon>Cryptosporangium</taxon>
    </lineage>
</organism>
<dbReference type="PANTHER" id="PTHR23542:SF1">
    <property type="entry name" value="MAJOR FACILITATOR SUPERFAMILY (MFS) PROFILE DOMAIN-CONTAINING PROTEIN"/>
    <property type="match status" value="1"/>
</dbReference>
<feature type="transmembrane region" description="Helical" evidence="1">
    <location>
        <begin position="12"/>
        <end position="39"/>
    </location>
</feature>
<feature type="transmembrane region" description="Helical" evidence="1">
    <location>
        <begin position="45"/>
        <end position="66"/>
    </location>
</feature>
<keyword evidence="3" id="KW-1185">Reference proteome</keyword>
<feature type="transmembrane region" description="Helical" evidence="1">
    <location>
        <begin position="352"/>
        <end position="374"/>
    </location>
</feature>
<sequence>MRRYVELWRLPSAPLLIVAGIVGRLPGGIAPLALLLFLADRTGSYGVGGVAVGVYGLTTAAVAPLLGRLADRRGFTAVLVGTGLGYPLAVGILVFTALAEVPVVLMFLAAALAGALVPLLSSSLRAIWTDLTASADSDGSASGDSTRQTAFALDAIALEVVWMTGPVLVAAAVATTSATWGPVIALAGAGVAALVGSLAVAASRPSRRWRPRPVSSGTVRRNPLRARGMAPALVAAFALLFGTGAIEAAIAGFADGQGRPALSGVLLSVWSVGSAIGGLWFGAQRFAVPIVRQYRWTLAACALGFAPLAFLGNAWLIGVVLFLGGTAFAPAITVQNSLVAELAPRGTLTESFTWLTTVTYSAVAAGTAVGGVLVDRPGGVTAALLLAAVTAVAAWAIVAWPGTGLQANKLSEVSS</sequence>
<protein>
    <submittedName>
        <fullName evidence="2">MFS transporter</fullName>
    </submittedName>
</protein>
<dbReference type="InterPro" id="IPR011701">
    <property type="entry name" value="MFS"/>
</dbReference>
<dbReference type="Pfam" id="PF07690">
    <property type="entry name" value="MFS_1"/>
    <property type="match status" value="1"/>
</dbReference>
<feature type="transmembrane region" description="Helical" evidence="1">
    <location>
        <begin position="180"/>
        <end position="202"/>
    </location>
</feature>
<feature type="transmembrane region" description="Helical" evidence="1">
    <location>
        <begin position="294"/>
        <end position="311"/>
    </location>
</feature>
<proteinExistence type="predicted"/>
<evidence type="ECO:0000256" key="1">
    <source>
        <dbReference type="SAM" id="Phobius"/>
    </source>
</evidence>
<dbReference type="RefSeq" id="WP_345732939.1">
    <property type="nucleotide sequence ID" value="NZ_BAAAYN010000057.1"/>
</dbReference>
<dbReference type="InterPro" id="IPR036259">
    <property type="entry name" value="MFS_trans_sf"/>
</dbReference>
<feature type="transmembrane region" description="Helical" evidence="1">
    <location>
        <begin position="149"/>
        <end position="174"/>
    </location>
</feature>
<dbReference type="EMBL" id="BAAAYN010000057">
    <property type="protein sequence ID" value="GAA3396572.1"/>
    <property type="molecule type" value="Genomic_DNA"/>
</dbReference>
<feature type="transmembrane region" description="Helical" evidence="1">
    <location>
        <begin position="380"/>
        <end position="400"/>
    </location>
</feature>
<dbReference type="PANTHER" id="PTHR23542">
    <property type="match status" value="1"/>
</dbReference>
<keyword evidence="1" id="KW-0812">Transmembrane</keyword>
<comment type="caution">
    <text evidence="2">The sequence shown here is derived from an EMBL/GenBank/DDBJ whole genome shotgun (WGS) entry which is preliminary data.</text>
</comment>
<dbReference type="Gene3D" id="1.20.1250.20">
    <property type="entry name" value="MFS general substrate transporter like domains"/>
    <property type="match status" value="1"/>
</dbReference>
<reference evidence="3" key="1">
    <citation type="journal article" date="2019" name="Int. J. Syst. Evol. Microbiol.">
        <title>The Global Catalogue of Microorganisms (GCM) 10K type strain sequencing project: providing services to taxonomists for standard genome sequencing and annotation.</title>
        <authorList>
            <consortium name="The Broad Institute Genomics Platform"/>
            <consortium name="The Broad Institute Genome Sequencing Center for Infectious Disease"/>
            <person name="Wu L."/>
            <person name="Ma J."/>
        </authorList>
    </citation>
    <scope>NUCLEOTIDE SEQUENCE [LARGE SCALE GENOMIC DNA]</scope>
    <source>
        <strain evidence="3">JCM 9458</strain>
    </source>
</reference>
<evidence type="ECO:0000313" key="2">
    <source>
        <dbReference type="EMBL" id="GAA3396572.1"/>
    </source>
</evidence>